<dbReference type="EMBL" id="JAUSVP010000003">
    <property type="protein sequence ID" value="MDQ0446723.1"/>
    <property type="molecule type" value="Genomic_DNA"/>
</dbReference>
<gene>
    <name evidence="1" type="ORF">QO012_001214</name>
</gene>
<dbReference type="InterPro" id="IPR009367">
    <property type="entry name" value="Elm1-like"/>
</dbReference>
<dbReference type="Gene3D" id="3.40.50.2000">
    <property type="entry name" value="Glycogen Phosphorylase B"/>
    <property type="match status" value="1"/>
</dbReference>
<accession>A0ABU0HWK9</accession>
<dbReference type="PANTHER" id="PTHR33986:SF15">
    <property type="entry name" value="MITOCHONDRIAL FISSION PROTEIN ELM1"/>
    <property type="match status" value="1"/>
</dbReference>
<dbReference type="Pfam" id="PF06258">
    <property type="entry name" value="Mito_fiss_Elm1"/>
    <property type="match status" value="1"/>
</dbReference>
<comment type="caution">
    <text evidence="1">The sequence shown here is derived from an EMBL/GenBank/DDBJ whole genome shotgun (WGS) entry which is preliminary data.</text>
</comment>
<evidence type="ECO:0000313" key="2">
    <source>
        <dbReference type="Proteomes" id="UP001231124"/>
    </source>
</evidence>
<protein>
    <submittedName>
        <fullName evidence="1">Mitochondrial fission protein ELM1</fullName>
    </submittedName>
</protein>
<sequence>MRPLAGLPAWIITDGKAGDENQCLGLAEALGVAAELRRIPKAGLFATLAPWGPADPRLRWTGGALHGPLPALAIASGRRAVPALRACRRLGVPFTAYLKDPRTGAGTADFIWVPDTDRLRGPTVVTTLTSPHRVSAERLAAARAAPDPRLAGLGSPRVAVLLGGDSRHLRFTEAEAARLIAALRRLAAAGGRLMITASRRTPEGLRDAARALVAETEGFFWDGTGENPYLALLALADSVVVTSDSVNMVSEAVATGAPVLLFDVPGTPPRHARFYAALAQAGALAAFDGCFIDLRYPPLDATPVIARALEDAYMMRYPAAA</sequence>
<dbReference type="PANTHER" id="PTHR33986">
    <property type="entry name" value="OS02G0535700 PROTEIN"/>
    <property type="match status" value="1"/>
</dbReference>
<organism evidence="1 2">
    <name type="scientific">Methylobacterium aerolatum</name>
    <dbReference type="NCBI Taxonomy" id="418708"/>
    <lineage>
        <taxon>Bacteria</taxon>
        <taxon>Pseudomonadati</taxon>
        <taxon>Pseudomonadota</taxon>
        <taxon>Alphaproteobacteria</taxon>
        <taxon>Hyphomicrobiales</taxon>
        <taxon>Methylobacteriaceae</taxon>
        <taxon>Methylobacterium</taxon>
    </lineage>
</organism>
<name>A0ABU0HWK9_9HYPH</name>
<dbReference type="SUPFAM" id="SSF53756">
    <property type="entry name" value="UDP-Glycosyltransferase/glycogen phosphorylase"/>
    <property type="match status" value="1"/>
</dbReference>
<evidence type="ECO:0000313" key="1">
    <source>
        <dbReference type="EMBL" id="MDQ0446723.1"/>
    </source>
</evidence>
<reference evidence="1 2" key="1">
    <citation type="submission" date="2023-07" db="EMBL/GenBank/DDBJ databases">
        <title>Genomic Encyclopedia of Type Strains, Phase IV (KMG-IV): sequencing the most valuable type-strain genomes for metagenomic binning, comparative biology and taxonomic classification.</title>
        <authorList>
            <person name="Goeker M."/>
        </authorList>
    </citation>
    <scope>NUCLEOTIDE SEQUENCE [LARGE SCALE GENOMIC DNA]</scope>
    <source>
        <strain evidence="1 2">DSM 19013</strain>
    </source>
</reference>
<keyword evidence="2" id="KW-1185">Reference proteome</keyword>
<proteinExistence type="predicted"/>
<dbReference type="Proteomes" id="UP001231124">
    <property type="component" value="Unassembled WGS sequence"/>
</dbReference>
<dbReference type="RefSeq" id="WP_238201508.1">
    <property type="nucleotide sequence ID" value="NZ_BPQE01000004.1"/>
</dbReference>